<evidence type="ECO:0000259" key="3">
    <source>
        <dbReference type="PROSITE" id="PS51186"/>
    </source>
</evidence>
<feature type="domain" description="N-acetyltransferase" evidence="3">
    <location>
        <begin position="1"/>
        <end position="143"/>
    </location>
</feature>
<dbReference type="InterPro" id="IPR016181">
    <property type="entry name" value="Acyl_CoA_acyltransferase"/>
</dbReference>
<dbReference type="GO" id="GO:0016746">
    <property type="term" value="F:acyltransferase activity"/>
    <property type="evidence" value="ECO:0007669"/>
    <property type="project" value="UniProtKB-KW"/>
</dbReference>
<proteinExistence type="predicted"/>
<evidence type="ECO:0000256" key="2">
    <source>
        <dbReference type="ARBA" id="ARBA00023315"/>
    </source>
</evidence>
<evidence type="ECO:0000256" key="1">
    <source>
        <dbReference type="ARBA" id="ARBA00022679"/>
    </source>
</evidence>
<keyword evidence="1 4" id="KW-0808">Transferase</keyword>
<dbReference type="CDD" id="cd04301">
    <property type="entry name" value="NAT_SF"/>
    <property type="match status" value="1"/>
</dbReference>
<dbReference type="EMBL" id="CP081864">
    <property type="protein sequence ID" value="QZN95531.1"/>
    <property type="molecule type" value="Genomic_DNA"/>
</dbReference>
<dbReference type="EC" id="2.3.1.-" evidence="4"/>
<reference evidence="4 5" key="1">
    <citation type="submission" date="2021-08" db="EMBL/GenBank/DDBJ databases">
        <title>Culture and genomic analysis of Symbiopectobacterium purcellii sp. nov. gen. nov., isolated from the leafhopper Empoasca decipiens.</title>
        <authorList>
            <person name="Nadal-Jimenez P."/>
            <person name="Siozios S."/>
            <person name="Halliday N."/>
            <person name="Camara M."/>
            <person name="Hurst G.D.D."/>
        </authorList>
    </citation>
    <scope>NUCLEOTIDE SEQUENCE [LARGE SCALE GENOMIC DNA]</scope>
    <source>
        <strain evidence="4 5">SyEd1</strain>
    </source>
</reference>
<evidence type="ECO:0000313" key="5">
    <source>
        <dbReference type="Proteomes" id="UP000825886"/>
    </source>
</evidence>
<accession>A0ABX9AL31</accession>
<dbReference type="PANTHER" id="PTHR43800:SF1">
    <property type="entry name" value="PEPTIDYL-LYSINE N-ACETYLTRANSFERASE YJAB"/>
    <property type="match status" value="1"/>
</dbReference>
<dbReference type="Pfam" id="PF13673">
    <property type="entry name" value="Acetyltransf_10"/>
    <property type="match status" value="1"/>
</dbReference>
<dbReference type="PANTHER" id="PTHR43800">
    <property type="entry name" value="PEPTIDYL-LYSINE N-ACETYLTRANSFERASE YJAB"/>
    <property type="match status" value="1"/>
</dbReference>
<name>A0ABX9AL31_9ENTR</name>
<dbReference type="NCBIfam" id="NF007853">
    <property type="entry name" value="PRK10562.1"/>
    <property type="match status" value="1"/>
</dbReference>
<dbReference type="PROSITE" id="PS51186">
    <property type="entry name" value="GNAT"/>
    <property type="match status" value="1"/>
</dbReference>
<dbReference type="Gene3D" id="3.40.630.30">
    <property type="match status" value="1"/>
</dbReference>
<keyword evidence="5" id="KW-1185">Reference proteome</keyword>
<keyword evidence="2 4" id="KW-0012">Acyltransferase</keyword>
<sequence length="144" mass="16660">MIRDYRPEDLALLLPLWLESTTRSHPFINPTYWQESEPLVREQYLPNAQTWVYEVGGAIVGFISVMEQRFVGALFVHHRWHGKGVGVALMTHVQQHFPVLSLEVYEQNLRACAFYQKLGFSAVKRTFPAETNAPAQIMQWEKTA</sequence>
<dbReference type="Proteomes" id="UP000825886">
    <property type="component" value="Chromosome"/>
</dbReference>
<gene>
    <name evidence="4" type="ORF">K6K13_20575</name>
</gene>
<dbReference type="SUPFAM" id="SSF55729">
    <property type="entry name" value="Acyl-CoA N-acyltransferases (Nat)"/>
    <property type="match status" value="1"/>
</dbReference>
<protein>
    <submittedName>
        <fullName evidence="4">N-acetyltransferase</fullName>
        <ecNumber evidence="4">2.3.1.-</ecNumber>
    </submittedName>
</protein>
<organism evidence="4 5">
    <name type="scientific">Symbiopectobacterium purcellii</name>
    <dbReference type="NCBI Taxonomy" id="2871826"/>
    <lineage>
        <taxon>Bacteria</taxon>
        <taxon>Pseudomonadati</taxon>
        <taxon>Pseudomonadota</taxon>
        <taxon>Gammaproteobacteria</taxon>
        <taxon>Enterobacterales</taxon>
        <taxon>Enterobacteriaceae</taxon>
    </lineage>
</organism>
<evidence type="ECO:0000313" key="4">
    <source>
        <dbReference type="EMBL" id="QZN95531.1"/>
    </source>
</evidence>
<dbReference type="RefSeq" id="WP_222158623.1">
    <property type="nucleotide sequence ID" value="NZ_CP081864.1"/>
</dbReference>
<dbReference type="InterPro" id="IPR000182">
    <property type="entry name" value="GNAT_dom"/>
</dbReference>